<dbReference type="AlphaFoldDB" id="A0A7Y0B0T8"/>
<reference evidence="1 2" key="1">
    <citation type="submission" date="2020-04" db="EMBL/GenBank/DDBJ databases">
        <title>Rhizobium sp. S-51 isolated from soil.</title>
        <authorList>
            <person name="Dahal R.H."/>
        </authorList>
    </citation>
    <scope>NUCLEOTIDE SEQUENCE [LARGE SCALE GENOMIC DNA]</scope>
    <source>
        <strain evidence="1 2">S-51</strain>
    </source>
</reference>
<proteinExistence type="predicted"/>
<organism evidence="1 2">
    <name type="scientific">Rhizobium terricola</name>
    <dbReference type="NCBI Taxonomy" id="2728849"/>
    <lineage>
        <taxon>Bacteria</taxon>
        <taxon>Pseudomonadati</taxon>
        <taxon>Pseudomonadota</taxon>
        <taxon>Alphaproteobacteria</taxon>
        <taxon>Hyphomicrobiales</taxon>
        <taxon>Rhizobiaceae</taxon>
        <taxon>Rhizobium/Agrobacterium group</taxon>
        <taxon>Rhizobium</taxon>
    </lineage>
</organism>
<comment type="caution">
    <text evidence="1">The sequence shown here is derived from an EMBL/GenBank/DDBJ whole genome shotgun (WGS) entry which is preliminary data.</text>
</comment>
<dbReference type="SUPFAM" id="SSF53474">
    <property type="entry name" value="alpha/beta-Hydrolases"/>
    <property type="match status" value="1"/>
</dbReference>
<keyword evidence="1" id="KW-0378">Hydrolase</keyword>
<gene>
    <name evidence="1" type="ORF">HHL25_23275</name>
</gene>
<dbReference type="GO" id="GO:0016787">
    <property type="term" value="F:hydrolase activity"/>
    <property type="evidence" value="ECO:0007669"/>
    <property type="project" value="UniProtKB-KW"/>
</dbReference>
<keyword evidence="2" id="KW-1185">Reference proteome</keyword>
<dbReference type="InterPro" id="IPR010662">
    <property type="entry name" value="RBBP9/YdeN"/>
</dbReference>
<dbReference type="EMBL" id="JABBGK010000013">
    <property type="protein sequence ID" value="NML77066.1"/>
    <property type="molecule type" value="Genomic_DNA"/>
</dbReference>
<accession>A0A7Y0B0T8</accession>
<evidence type="ECO:0000313" key="1">
    <source>
        <dbReference type="EMBL" id="NML77066.1"/>
    </source>
</evidence>
<dbReference type="RefSeq" id="WP_169595637.1">
    <property type="nucleotide sequence ID" value="NZ_JABBGK010000013.1"/>
</dbReference>
<protein>
    <submittedName>
        <fullName evidence="1">Alpha/beta hydrolase</fullName>
    </submittedName>
</protein>
<name>A0A7Y0B0T8_9HYPH</name>
<dbReference type="Gene3D" id="3.40.50.1820">
    <property type="entry name" value="alpha/beta hydrolase"/>
    <property type="match status" value="1"/>
</dbReference>
<dbReference type="InterPro" id="IPR029058">
    <property type="entry name" value="AB_hydrolase_fold"/>
</dbReference>
<dbReference type="Pfam" id="PF06821">
    <property type="entry name" value="Ser_hydrolase"/>
    <property type="match status" value="1"/>
</dbReference>
<evidence type="ECO:0000313" key="2">
    <source>
        <dbReference type="Proteomes" id="UP000541470"/>
    </source>
</evidence>
<sequence>MRTHPADDAETFILPGLNGSGEGHWQWHWARDNQDAVFIEQDDWTCPRLADWRGNLEAALDRSDGAWIVAHSLGCLLTAHMVKSPLAKKIRGALLVAPCDLVATEVLHPCVLRFGDMPLDPLPFPSLVVASLNDPYMPFDKVKAVAGSWRSALIDIGEAGHINIGSGFGRWTGGYELLGLLKDAPRHRAAPNRIVTETRFRPTSETATH</sequence>
<dbReference type="Proteomes" id="UP000541470">
    <property type="component" value="Unassembled WGS sequence"/>
</dbReference>